<evidence type="ECO:0000256" key="1">
    <source>
        <dbReference type="SAM" id="Phobius"/>
    </source>
</evidence>
<accession>A0ABP7H326</accession>
<dbReference type="PANTHER" id="PTHR37309:SF1">
    <property type="entry name" value="SLR0284 PROTEIN"/>
    <property type="match status" value="1"/>
</dbReference>
<feature type="transmembrane region" description="Helical" evidence="1">
    <location>
        <begin position="89"/>
        <end position="110"/>
    </location>
</feature>
<reference evidence="3" key="1">
    <citation type="journal article" date="2019" name="Int. J. Syst. Evol. Microbiol.">
        <title>The Global Catalogue of Microorganisms (GCM) 10K type strain sequencing project: providing services to taxonomists for standard genome sequencing and annotation.</title>
        <authorList>
            <consortium name="The Broad Institute Genomics Platform"/>
            <consortium name="The Broad Institute Genome Sequencing Center for Infectious Disease"/>
            <person name="Wu L."/>
            <person name="Ma J."/>
        </authorList>
    </citation>
    <scope>NUCLEOTIDE SEQUENCE [LARGE SCALE GENOMIC DNA]</scope>
    <source>
        <strain evidence="3">JCM 17525</strain>
    </source>
</reference>
<keyword evidence="1" id="KW-0812">Transmembrane</keyword>
<dbReference type="Proteomes" id="UP001501456">
    <property type="component" value="Unassembled WGS sequence"/>
</dbReference>
<keyword evidence="1" id="KW-0472">Membrane</keyword>
<feature type="transmembrane region" description="Helical" evidence="1">
    <location>
        <begin position="53"/>
        <end position="77"/>
    </location>
</feature>
<comment type="caution">
    <text evidence="2">The sequence shown here is derived from an EMBL/GenBank/DDBJ whole genome shotgun (WGS) entry which is preliminary data.</text>
</comment>
<feature type="transmembrane region" description="Helical" evidence="1">
    <location>
        <begin position="28"/>
        <end position="46"/>
    </location>
</feature>
<dbReference type="InterPro" id="IPR007165">
    <property type="entry name" value="Phage_holin_4_2"/>
</dbReference>
<evidence type="ECO:0000313" key="2">
    <source>
        <dbReference type="EMBL" id="GAA3779965.1"/>
    </source>
</evidence>
<dbReference type="PANTHER" id="PTHR37309">
    <property type="entry name" value="SLR0284 PROTEIN"/>
    <property type="match status" value="1"/>
</dbReference>
<keyword evidence="1" id="KW-1133">Transmembrane helix</keyword>
<dbReference type="RefSeq" id="WP_344727907.1">
    <property type="nucleotide sequence ID" value="NZ_BAABBI010000001.1"/>
</dbReference>
<dbReference type="Pfam" id="PF04020">
    <property type="entry name" value="Phage_holin_4_2"/>
    <property type="match status" value="1"/>
</dbReference>
<protein>
    <submittedName>
        <fullName evidence="2">Phage holin family protein</fullName>
    </submittedName>
</protein>
<sequence>MNLIIRVLLTAVAVVILAKLLPGAAVEGFGSAIIVAIVLGLLNAIVKPILVILTLPITIVTLGLFLLVINACIILLADKFIDGFGVSGFWTALLFSLLLSLMQSILYSLLKDDKK</sequence>
<organism evidence="2 3">
    <name type="scientific">Corallibacter vietnamensis</name>
    <dbReference type="NCBI Taxonomy" id="904130"/>
    <lineage>
        <taxon>Bacteria</taxon>
        <taxon>Pseudomonadati</taxon>
        <taxon>Bacteroidota</taxon>
        <taxon>Flavobacteriia</taxon>
        <taxon>Flavobacteriales</taxon>
        <taxon>Flavobacteriaceae</taxon>
        <taxon>Corallibacter</taxon>
    </lineage>
</organism>
<dbReference type="EMBL" id="BAABBI010000001">
    <property type="protein sequence ID" value="GAA3779965.1"/>
    <property type="molecule type" value="Genomic_DNA"/>
</dbReference>
<gene>
    <name evidence="2" type="ORF">GCM10022271_10290</name>
</gene>
<evidence type="ECO:0000313" key="3">
    <source>
        <dbReference type="Proteomes" id="UP001501456"/>
    </source>
</evidence>
<proteinExistence type="predicted"/>
<keyword evidence="3" id="KW-1185">Reference proteome</keyword>
<name>A0ABP7H326_9FLAO</name>